<protein>
    <recommendedName>
        <fullName evidence="6">ABC transmembrane type-2 domain-containing protein</fullName>
    </recommendedName>
</protein>
<dbReference type="InterPro" id="IPR047817">
    <property type="entry name" value="ABC2_TM_bact-type"/>
</dbReference>
<evidence type="ECO:0000256" key="5">
    <source>
        <dbReference type="SAM" id="Phobius"/>
    </source>
</evidence>
<keyword evidence="4 5" id="KW-0472">Membrane</keyword>
<evidence type="ECO:0000256" key="3">
    <source>
        <dbReference type="ARBA" id="ARBA00022989"/>
    </source>
</evidence>
<gene>
    <name evidence="7" type="primary">ycf38</name>
    <name evidence="7" type="ORF">J0604_191</name>
</gene>
<dbReference type="InterPro" id="IPR051784">
    <property type="entry name" value="Nod_factor_ABC_transporter"/>
</dbReference>
<keyword evidence="2 5" id="KW-0812">Transmembrane</keyword>
<organism evidence="7">
    <name type="scientific">Titanophycus setchellii</name>
    <dbReference type="NCBI Taxonomy" id="940129"/>
    <lineage>
        <taxon>Eukaryota</taxon>
        <taxon>Rhodophyta</taxon>
        <taxon>Florideophyceae</taxon>
        <taxon>Nemaliophycidae</taxon>
        <taxon>Nemaliales</taxon>
        <taxon>Liagoraceae</taxon>
        <taxon>Titanophycus</taxon>
    </lineage>
</organism>
<evidence type="ECO:0000313" key="7">
    <source>
        <dbReference type="EMBL" id="SCW23663.1"/>
    </source>
</evidence>
<evidence type="ECO:0000256" key="2">
    <source>
        <dbReference type="ARBA" id="ARBA00022692"/>
    </source>
</evidence>
<feature type="domain" description="ABC transmembrane type-2" evidence="6">
    <location>
        <begin position="56"/>
        <end position="299"/>
    </location>
</feature>
<name>A0A1G4NY90_9FLOR</name>
<evidence type="ECO:0000256" key="4">
    <source>
        <dbReference type="ARBA" id="ARBA00023136"/>
    </source>
</evidence>
<accession>A0A1G4NY90</accession>
<dbReference type="AlphaFoldDB" id="A0A1G4NY90"/>
<keyword evidence="3 5" id="KW-1133">Transmembrane helix</keyword>
<dbReference type="EMBL" id="LT622874">
    <property type="protein sequence ID" value="SCW23663.1"/>
    <property type="molecule type" value="Genomic_DNA"/>
</dbReference>
<dbReference type="GeneID" id="29999710"/>
<dbReference type="PROSITE" id="PS51012">
    <property type="entry name" value="ABC_TM2"/>
    <property type="match status" value="1"/>
</dbReference>
<dbReference type="GO" id="GO:0043190">
    <property type="term" value="C:ATP-binding cassette (ABC) transporter complex"/>
    <property type="evidence" value="ECO:0007669"/>
    <property type="project" value="InterPro"/>
</dbReference>
<dbReference type="PIRSF" id="PIRSF006648">
    <property type="entry name" value="DrrB"/>
    <property type="match status" value="1"/>
</dbReference>
<dbReference type="GO" id="GO:0140359">
    <property type="term" value="F:ABC-type transporter activity"/>
    <property type="evidence" value="ECO:0007669"/>
    <property type="project" value="InterPro"/>
</dbReference>
<feature type="transmembrane region" description="Helical" evidence="5">
    <location>
        <begin position="205"/>
        <end position="228"/>
    </location>
</feature>
<evidence type="ECO:0000256" key="1">
    <source>
        <dbReference type="ARBA" id="ARBA00004141"/>
    </source>
</evidence>
<feature type="transmembrane region" description="Helical" evidence="5">
    <location>
        <begin position="56"/>
        <end position="77"/>
    </location>
</feature>
<dbReference type="InterPro" id="IPR013525">
    <property type="entry name" value="ABC2_TM"/>
</dbReference>
<sequence length="302" mass="34154">MDNKQKTHQAIYPNIRYIVLEPDFGKREIKKKHTIYIQEIHVLLIRLFKQSIRRPSLICTGILQPLLWLTLFGALFQNAPIQLFTEGQKYSDFVSCGIIVFTAFTSALNSGLPIMFDREFGFFNRILSSSIYSRYSILIASSVNILLSSYIQILFIIFATSILGKSSIPTVNNYTIIFNVLFLLSNSVTGFSLVLAFILPGHIELLACILIINLPLLFSSTALAPLVFMPSWLQIIASLNPLTYAIEVIRYAYLNNSVLPTSVIINTTWGNINFQQIVVILLITNLLTVLISYRLIGDKFED</sequence>
<reference evidence="7" key="2">
    <citation type="submission" date="2016-10" db="EMBL/GenBank/DDBJ databases">
        <authorList>
            <person name="de Groot N.N."/>
        </authorList>
    </citation>
    <scope>NUCLEOTIDE SEQUENCE</scope>
    <source>
        <strain evidence="7">J.0604</strain>
    </source>
</reference>
<keyword evidence="7" id="KW-0934">Plastid</keyword>
<dbReference type="Pfam" id="PF01061">
    <property type="entry name" value="ABC2_membrane"/>
    <property type="match status" value="1"/>
</dbReference>
<proteinExistence type="predicted"/>
<dbReference type="PANTHER" id="PTHR43229:SF2">
    <property type="entry name" value="NODULATION PROTEIN J"/>
    <property type="match status" value="1"/>
</dbReference>
<evidence type="ECO:0000259" key="6">
    <source>
        <dbReference type="PROSITE" id="PS51012"/>
    </source>
</evidence>
<dbReference type="RefSeq" id="YP_009315208.1">
    <property type="nucleotide sequence ID" value="NC_031665.1"/>
</dbReference>
<dbReference type="PRINTS" id="PR00164">
    <property type="entry name" value="ABC2TRNSPORT"/>
</dbReference>
<comment type="subcellular location">
    <subcellularLocation>
        <location evidence="1">Membrane</location>
        <topology evidence="1">Multi-pass membrane protein</topology>
    </subcellularLocation>
</comment>
<feature type="transmembrane region" description="Helical" evidence="5">
    <location>
        <begin position="176"/>
        <end position="198"/>
    </location>
</feature>
<geneLocation type="chloroplast" evidence="7"/>
<feature type="transmembrane region" description="Helical" evidence="5">
    <location>
        <begin position="97"/>
        <end position="116"/>
    </location>
</feature>
<dbReference type="PANTHER" id="PTHR43229">
    <property type="entry name" value="NODULATION PROTEIN J"/>
    <property type="match status" value="1"/>
</dbReference>
<reference evidence="7" key="1">
    <citation type="submission" date="2016-10" db="EMBL/GenBank/DDBJ databases">
        <title>Chloroplast genomes as a tool to resolve red algal phylogenies: a case study in the Nemaliales.</title>
        <authorList>
            <person name="Costa J.F."/>
            <person name="Lin S.M."/>
            <person name="Macaya E.C."/>
            <person name="Fernandez-Garcia C."/>
            <person name="Verbruggen H."/>
        </authorList>
    </citation>
    <scope>NUCLEOTIDE SEQUENCE</scope>
    <source>
        <strain evidence="7">J.0604</strain>
    </source>
</reference>
<feature type="transmembrane region" description="Helical" evidence="5">
    <location>
        <begin position="277"/>
        <end position="296"/>
    </location>
</feature>
<feature type="transmembrane region" description="Helical" evidence="5">
    <location>
        <begin position="137"/>
        <end position="164"/>
    </location>
</feature>
<keyword evidence="7" id="KW-0150">Chloroplast</keyword>
<dbReference type="InterPro" id="IPR000412">
    <property type="entry name" value="ABC_2_transport"/>
</dbReference>